<name>A0ABS4XFN9_9MICC</name>
<protein>
    <submittedName>
        <fullName evidence="3">Formylglycine-generating enzyme required for sulfatase activity</fullName>
    </submittedName>
</protein>
<gene>
    <name evidence="3" type="ORF">JOF47_002794</name>
</gene>
<evidence type="ECO:0000259" key="2">
    <source>
        <dbReference type="Pfam" id="PF03781"/>
    </source>
</evidence>
<dbReference type="InterPro" id="IPR051043">
    <property type="entry name" value="Sulfatase_Mod_Factor_Kinase"/>
</dbReference>
<dbReference type="SUPFAM" id="SSF56436">
    <property type="entry name" value="C-type lectin-like"/>
    <property type="match status" value="1"/>
</dbReference>
<dbReference type="PANTHER" id="PTHR23150:SF19">
    <property type="entry name" value="FORMYLGLYCINE-GENERATING ENZYME"/>
    <property type="match status" value="1"/>
</dbReference>
<proteinExistence type="predicted"/>
<dbReference type="InterPro" id="IPR005532">
    <property type="entry name" value="SUMF_dom"/>
</dbReference>
<reference evidence="3 4" key="1">
    <citation type="submission" date="2021-03" db="EMBL/GenBank/DDBJ databases">
        <title>Sequencing the genomes of 1000 actinobacteria strains.</title>
        <authorList>
            <person name="Klenk H.-P."/>
        </authorList>
    </citation>
    <scope>NUCLEOTIDE SEQUENCE [LARGE SCALE GENOMIC DNA]</scope>
    <source>
        <strain evidence="3 4">DSM 15797</strain>
    </source>
</reference>
<accession>A0ABS4XFN9</accession>
<feature type="compositionally biased region" description="Low complexity" evidence="1">
    <location>
        <begin position="309"/>
        <end position="319"/>
    </location>
</feature>
<dbReference type="Pfam" id="PF03781">
    <property type="entry name" value="FGE-sulfatase"/>
    <property type="match status" value="1"/>
</dbReference>
<feature type="region of interest" description="Disordered" evidence="1">
    <location>
        <begin position="309"/>
        <end position="336"/>
    </location>
</feature>
<organism evidence="3 4">
    <name type="scientific">Paeniglutamicibacter kerguelensis</name>
    <dbReference type="NCBI Taxonomy" id="254788"/>
    <lineage>
        <taxon>Bacteria</taxon>
        <taxon>Bacillati</taxon>
        <taxon>Actinomycetota</taxon>
        <taxon>Actinomycetes</taxon>
        <taxon>Micrococcales</taxon>
        <taxon>Micrococcaceae</taxon>
        <taxon>Paeniglutamicibacter</taxon>
    </lineage>
</organism>
<keyword evidence="4" id="KW-1185">Reference proteome</keyword>
<dbReference type="Gene3D" id="3.90.1580.10">
    <property type="entry name" value="paralog of FGE (formylglycine-generating enzyme)"/>
    <property type="match status" value="1"/>
</dbReference>
<evidence type="ECO:0000256" key="1">
    <source>
        <dbReference type="SAM" id="MobiDB-lite"/>
    </source>
</evidence>
<dbReference type="Proteomes" id="UP001296993">
    <property type="component" value="Unassembled WGS sequence"/>
</dbReference>
<sequence>MSCCQPGPNHAESTAQSAGQPAGRVVLQFGGGTAGPGNAPAGMPRHGIEQVRVPAGSYLMGDHFGEGYPADGETPVHRVAVAEFGMDAVAVTNRQFARFAELTGHLTEAERFGSSAVFHLQLGDQATWPAGSRRLAGLQWWVNVPGANWREPLGAGSAAEEEHPAVHISWNDALAYCEWAGRALPTEAQWEYAARGGLEGARYPWGDELTPGNRHRCNIFQGSFPQLDTGDDGFRATAPARSFEPNGYGLWQMSGNVWEWCVDWFLPRYYKRSPELDPQGPPFGEGRVMRGGSFLCHESYCNRYRVSARSRNSPDSSSSHCGFRTVSRPPEREDAE</sequence>
<dbReference type="RefSeq" id="WP_342592783.1">
    <property type="nucleotide sequence ID" value="NZ_JAGIOF010000001.1"/>
</dbReference>
<feature type="domain" description="Sulfatase-modifying factor enzyme-like" evidence="2">
    <location>
        <begin position="49"/>
        <end position="326"/>
    </location>
</feature>
<dbReference type="InterPro" id="IPR016187">
    <property type="entry name" value="CTDL_fold"/>
</dbReference>
<evidence type="ECO:0000313" key="4">
    <source>
        <dbReference type="Proteomes" id="UP001296993"/>
    </source>
</evidence>
<dbReference type="InterPro" id="IPR042095">
    <property type="entry name" value="SUMF_sf"/>
</dbReference>
<feature type="region of interest" description="Disordered" evidence="1">
    <location>
        <begin position="1"/>
        <end position="20"/>
    </location>
</feature>
<comment type="caution">
    <text evidence="3">The sequence shown here is derived from an EMBL/GenBank/DDBJ whole genome shotgun (WGS) entry which is preliminary data.</text>
</comment>
<evidence type="ECO:0000313" key="3">
    <source>
        <dbReference type="EMBL" id="MBP2387283.1"/>
    </source>
</evidence>
<dbReference type="PANTHER" id="PTHR23150">
    <property type="entry name" value="SULFATASE MODIFYING FACTOR 1, 2"/>
    <property type="match status" value="1"/>
</dbReference>
<dbReference type="EMBL" id="JAGIOF010000001">
    <property type="protein sequence ID" value="MBP2387283.1"/>
    <property type="molecule type" value="Genomic_DNA"/>
</dbReference>